<evidence type="ECO:0000259" key="1">
    <source>
        <dbReference type="Pfam" id="PF13156"/>
    </source>
</evidence>
<dbReference type="Pfam" id="PF13156">
    <property type="entry name" value="Mrr_cat_2"/>
    <property type="match status" value="1"/>
</dbReference>
<accession>A0A6C0HUB0</accession>
<proteinExistence type="predicted"/>
<sequence length="241" mass="28520">MSLTKNKIIQEFVSKNIQTHENKFDCLMNEIETYIEGAVAHNMTELKEKANNKKKKGDLFECFCFLYLQHVLNHDQVWFYKDFPKELKEQFHLTKNDYGIDLLSKKDGHYYAIQCKYKKPSDKIQIISWRSLSTFYAIVVKTGPWLKHITMTNVNGCKHIGEKGEKDWSICLGTFRNIDHFSWLKLSDTNESEIIPEIMPAIVPMTEPMREPEQKTKKKEALFPDTELLRNKRLQYYNQLI</sequence>
<evidence type="ECO:0000313" key="2">
    <source>
        <dbReference type="EMBL" id="QHT83980.1"/>
    </source>
</evidence>
<dbReference type="SUPFAM" id="SSF52980">
    <property type="entry name" value="Restriction endonuclease-like"/>
    <property type="match status" value="1"/>
</dbReference>
<dbReference type="InterPro" id="IPR011335">
    <property type="entry name" value="Restrct_endonuc-II-like"/>
</dbReference>
<organism evidence="2">
    <name type="scientific">viral metagenome</name>
    <dbReference type="NCBI Taxonomy" id="1070528"/>
    <lineage>
        <taxon>unclassified sequences</taxon>
        <taxon>metagenomes</taxon>
        <taxon>organismal metagenomes</taxon>
    </lineage>
</organism>
<dbReference type="InterPro" id="IPR039442">
    <property type="entry name" value="Mrr-like_dom"/>
</dbReference>
<name>A0A6C0HUB0_9ZZZZ</name>
<feature type="domain" description="Mrr-like" evidence="1">
    <location>
        <begin position="74"/>
        <end position="144"/>
    </location>
</feature>
<dbReference type="AlphaFoldDB" id="A0A6C0HUB0"/>
<dbReference type="EMBL" id="MN740015">
    <property type="protein sequence ID" value="QHT83980.1"/>
    <property type="molecule type" value="Genomic_DNA"/>
</dbReference>
<reference evidence="2" key="1">
    <citation type="journal article" date="2020" name="Nature">
        <title>Giant virus diversity and host interactions through global metagenomics.</title>
        <authorList>
            <person name="Schulz F."/>
            <person name="Roux S."/>
            <person name="Paez-Espino D."/>
            <person name="Jungbluth S."/>
            <person name="Walsh D.A."/>
            <person name="Denef V.J."/>
            <person name="McMahon K.D."/>
            <person name="Konstantinidis K.T."/>
            <person name="Eloe-Fadrosh E.A."/>
            <person name="Kyrpides N.C."/>
            <person name="Woyke T."/>
        </authorList>
    </citation>
    <scope>NUCLEOTIDE SEQUENCE</scope>
    <source>
        <strain evidence="2">GVMAG-M-3300023184-16</strain>
    </source>
</reference>
<protein>
    <recommendedName>
        <fullName evidence="1">Mrr-like domain-containing protein</fullName>
    </recommendedName>
</protein>